<feature type="region of interest" description="Disordered" evidence="4">
    <location>
        <begin position="251"/>
        <end position="292"/>
    </location>
</feature>
<evidence type="ECO:0000256" key="4">
    <source>
        <dbReference type="SAM" id="MobiDB-lite"/>
    </source>
</evidence>
<keyword evidence="6" id="KW-1185">Reference proteome</keyword>
<sequence>MGVSKDHYYRLASNLAKERIQAATALIKELSAADSEQEYRYALKRLISGLASGHDSARIGFSMCLTELLSLLFDADNGTKAKIAYTSEQYLADLESHLTKQVKDKQKGKNLRAYLFGKIFGIQSLINSAVLHKELAAGNSHLITHIVDELFAIALSKSWIREIALVTMVKLITQLRLATDETIMPHILKSLSDNDLLVSMDGLLIYLTIPQTHRDSLSALAELKPSQSWKNNDPITRGNLPLLNAAFHDRNVSPDSEEDESSKDENDEGRAKKKGGKGGPASGQNQKGSWNPQLHNVWVPLLSELIENELQLQDPLSGEPSPKKRKSNKHKSKSSESNKISLSTFWPTFDDTFFAQSASPERKHTGLQILDLCFNLPTFRPSFFLIVFGENITRCIINHISKKDRVLHNLCAKILANAVKCCKKHPEVDSRLYLLRALERECVLFDRITKTKTVRDCISGISSNDNDLEKDVTNWIDIANWLITEAETELYESSNKAKNEKFRNEHDIKTFLLDALLTLVRGNKKLFRSVVDGESKELTLEVVSSCKMVLEYLSQMTYVNSSAKEVDETIIKTAKDRLQSILAELMECFKGQVDWSGLIVHVLRDAERDNILRAQIGESDELIQTKKNAVEIWENLGKLVKKQVTKKSSSSAERQLRVNKCLVMLFSTALLELYGGDSESFGILSDLINVYEDLNNQQESEDNNIIDTLVDLMLSYLTQQSGLKKRVGTYIWESVLHDVGEQQLERLFDVLMTRENKLGMEQLFNQAVEDFEEEGDDDDEEVEEEEEEEEEEDEHDDDDDNDDEESDENSEIDEDDKSKIEEVERSTTSALAKALNVKEDADSDQAGSGKSTEDAEGKDNENGDEDDDGDDNDDDSESDESMSDEQMMAIDSQLSAIFQQRKSVLDSLRSSSKNGNERKLEAQEARQLMALCKLRVLDLLEIYVGAYPTKKEVVSIATTGLDVMKLTVDLAVGEKTHKLIKKICKNVFTIGNSKEKEAVLETLRKVLERASEAKFNALSQGCSQVAVYLVRSVCASDEDSYESNLATITGIYQKHMVKWAVDSSDRSTASIFTDLVNWLSSKKSAKKQ</sequence>
<feature type="compositionally biased region" description="Basic and acidic residues" evidence="4">
    <location>
        <begin position="816"/>
        <end position="825"/>
    </location>
</feature>
<evidence type="ECO:0000313" key="6">
    <source>
        <dbReference type="Proteomes" id="UP000094455"/>
    </source>
</evidence>
<proteinExistence type="inferred from homology"/>
<dbReference type="PANTHER" id="PTHR13213:SF2">
    <property type="entry name" value="MYB-BINDING PROTEIN 1A"/>
    <property type="match status" value="1"/>
</dbReference>
<feature type="compositionally biased region" description="Acidic residues" evidence="4">
    <location>
        <begin position="862"/>
        <end position="883"/>
    </location>
</feature>
<evidence type="ECO:0000256" key="2">
    <source>
        <dbReference type="ARBA" id="ARBA00006809"/>
    </source>
</evidence>
<dbReference type="GO" id="GO:0006355">
    <property type="term" value="P:regulation of DNA-templated transcription"/>
    <property type="evidence" value="ECO:0007669"/>
    <property type="project" value="InterPro"/>
</dbReference>
<comment type="subcellular location">
    <subcellularLocation>
        <location evidence="1">Nucleus</location>
    </subcellularLocation>
</comment>
<dbReference type="InterPro" id="IPR016024">
    <property type="entry name" value="ARM-type_fold"/>
</dbReference>
<organism evidence="5 6">
    <name type="scientific">Pichia membranifaciens NRRL Y-2026</name>
    <dbReference type="NCBI Taxonomy" id="763406"/>
    <lineage>
        <taxon>Eukaryota</taxon>
        <taxon>Fungi</taxon>
        <taxon>Dikarya</taxon>
        <taxon>Ascomycota</taxon>
        <taxon>Saccharomycotina</taxon>
        <taxon>Pichiomycetes</taxon>
        <taxon>Pichiales</taxon>
        <taxon>Pichiaceae</taxon>
        <taxon>Pichia</taxon>
    </lineage>
</organism>
<feature type="region of interest" description="Disordered" evidence="4">
    <location>
        <begin position="313"/>
        <end position="336"/>
    </location>
</feature>
<dbReference type="STRING" id="763406.A0A1E3NKG1"/>
<dbReference type="SUPFAM" id="SSF48371">
    <property type="entry name" value="ARM repeat"/>
    <property type="match status" value="1"/>
</dbReference>
<dbReference type="InterPro" id="IPR007015">
    <property type="entry name" value="DNA_pol_V/MYBBP1A"/>
</dbReference>
<evidence type="ECO:0000256" key="3">
    <source>
        <dbReference type="ARBA" id="ARBA00023242"/>
    </source>
</evidence>
<dbReference type="Pfam" id="PF04931">
    <property type="entry name" value="DNA_pol_phi"/>
    <property type="match status" value="1"/>
</dbReference>
<evidence type="ECO:0000256" key="1">
    <source>
        <dbReference type="ARBA" id="ARBA00004123"/>
    </source>
</evidence>
<feature type="compositionally biased region" description="Acidic residues" evidence="4">
    <location>
        <begin position="771"/>
        <end position="815"/>
    </location>
</feature>
<gene>
    <name evidence="5" type="ORF">PICMEDRAFT_151420</name>
</gene>
<comment type="similarity">
    <text evidence="2">Belongs to the MYBBP1A family.</text>
</comment>
<dbReference type="GO" id="GO:0005730">
    <property type="term" value="C:nucleolus"/>
    <property type="evidence" value="ECO:0007669"/>
    <property type="project" value="InterPro"/>
</dbReference>
<keyword evidence="3" id="KW-0539">Nucleus</keyword>
<feature type="compositionally biased region" description="Polar residues" evidence="4">
    <location>
        <begin position="282"/>
        <end position="292"/>
    </location>
</feature>
<dbReference type="GeneID" id="30177371"/>
<evidence type="ECO:0008006" key="7">
    <source>
        <dbReference type="Google" id="ProtNLM"/>
    </source>
</evidence>
<name>A0A1E3NKG1_9ASCO</name>
<accession>A0A1E3NKG1</accession>
<dbReference type="OrthoDB" id="342531at2759"/>
<feature type="compositionally biased region" description="Basic residues" evidence="4">
    <location>
        <begin position="323"/>
        <end position="332"/>
    </location>
</feature>
<feature type="compositionally biased region" description="Acidic residues" evidence="4">
    <location>
        <begin position="255"/>
        <end position="267"/>
    </location>
</feature>
<protein>
    <recommendedName>
        <fullName evidence="7">DNA polymerase V</fullName>
    </recommendedName>
</protein>
<dbReference type="EMBL" id="KV454004">
    <property type="protein sequence ID" value="ODQ46048.1"/>
    <property type="molecule type" value="Genomic_DNA"/>
</dbReference>
<reference evidence="5 6" key="1">
    <citation type="journal article" date="2016" name="Proc. Natl. Acad. Sci. U.S.A.">
        <title>Comparative genomics of biotechnologically important yeasts.</title>
        <authorList>
            <person name="Riley R."/>
            <person name="Haridas S."/>
            <person name="Wolfe K.H."/>
            <person name="Lopes M.R."/>
            <person name="Hittinger C.T."/>
            <person name="Goeker M."/>
            <person name="Salamov A.A."/>
            <person name="Wisecaver J.H."/>
            <person name="Long T.M."/>
            <person name="Calvey C.H."/>
            <person name="Aerts A.L."/>
            <person name="Barry K.W."/>
            <person name="Choi C."/>
            <person name="Clum A."/>
            <person name="Coughlan A.Y."/>
            <person name="Deshpande S."/>
            <person name="Douglass A.P."/>
            <person name="Hanson S.J."/>
            <person name="Klenk H.-P."/>
            <person name="LaButti K.M."/>
            <person name="Lapidus A."/>
            <person name="Lindquist E.A."/>
            <person name="Lipzen A.M."/>
            <person name="Meier-Kolthoff J.P."/>
            <person name="Ohm R.A."/>
            <person name="Otillar R.P."/>
            <person name="Pangilinan J.L."/>
            <person name="Peng Y."/>
            <person name="Rokas A."/>
            <person name="Rosa C.A."/>
            <person name="Scheuner C."/>
            <person name="Sibirny A.A."/>
            <person name="Slot J.C."/>
            <person name="Stielow J.B."/>
            <person name="Sun H."/>
            <person name="Kurtzman C.P."/>
            <person name="Blackwell M."/>
            <person name="Grigoriev I.V."/>
            <person name="Jeffries T.W."/>
        </authorList>
    </citation>
    <scope>NUCLEOTIDE SEQUENCE [LARGE SCALE GENOMIC DNA]</scope>
    <source>
        <strain evidence="5 6">NRRL Y-2026</strain>
    </source>
</reference>
<feature type="region of interest" description="Disordered" evidence="4">
    <location>
        <begin position="771"/>
        <end position="884"/>
    </location>
</feature>
<dbReference type="RefSeq" id="XP_019017161.1">
    <property type="nucleotide sequence ID" value="XM_019160684.1"/>
</dbReference>
<evidence type="ECO:0000313" key="5">
    <source>
        <dbReference type="EMBL" id="ODQ46048.1"/>
    </source>
</evidence>
<dbReference type="Proteomes" id="UP000094455">
    <property type="component" value="Unassembled WGS sequence"/>
</dbReference>
<dbReference type="AlphaFoldDB" id="A0A1E3NKG1"/>
<feature type="compositionally biased region" description="Basic and acidic residues" evidence="4">
    <location>
        <begin position="851"/>
        <end position="861"/>
    </location>
</feature>
<dbReference type="GO" id="GO:0000182">
    <property type="term" value="F:rDNA binding"/>
    <property type="evidence" value="ECO:0007669"/>
    <property type="project" value="TreeGrafter"/>
</dbReference>
<dbReference type="PANTHER" id="PTHR13213">
    <property type="entry name" value="MYB-BINDING PROTEIN 1A FAMILY MEMBER"/>
    <property type="match status" value="1"/>
</dbReference>